<feature type="region of interest" description="Disordered" evidence="1">
    <location>
        <begin position="18"/>
        <end position="37"/>
    </location>
</feature>
<evidence type="ECO:0000313" key="3">
    <source>
        <dbReference type="Proteomes" id="UP000054937"/>
    </source>
</evidence>
<comment type="caution">
    <text evidence="2">The sequence shown here is derived from an EMBL/GenBank/DDBJ whole genome shotgun (WGS) entry which is preliminary data.</text>
</comment>
<dbReference type="OrthoDB" id="196367at2759"/>
<dbReference type="PANTHER" id="PTHR46069">
    <property type="entry name" value="TUBULIN TYROSINE LIGASE"/>
    <property type="match status" value="1"/>
</dbReference>
<dbReference type="AlphaFoldDB" id="A0A0V0QXU6"/>
<evidence type="ECO:0008006" key="4">
    <source>
        <dbReference type="Google" id="ProtNLM"/>
    </source>
</evidence>
<feature type="compositionally biased region" description="Acidic residues" evidence="1">
    <location>
        <begin position="766"/>
        <end position="792"/>
    </location>
</feature>
<dbReference type="Pfam" id="PF03133">
    <property type="entry name" value="TTL"/>
    <property type="match status" value="1"/>
</dbReference>
<feature type="compositionally biased region" description="Polar residues" evidence="1">
    <location>
        <begin position="20"/>
        <end position="36"/>
    </location>
</feature>
<dbReference type="PANTHER" id="PTHR46069:SF1">
    <property type="entry name" value="CHROMOSOME UNDETERMINED SCAFFOLD_125, WHOLE GENOME SHOTGUN SEQUENCE"/>
    <property type="match status" value="1"/>
</dbReference>
<reference evidence="2 3" key="1">
    <citation type="journal article" date="2015" name="Sci. Rep.">
        <title>Genome of the facultative scuticociliatosis pathogen Pseudocohnilembus persalinus provides insight into its virulence through horizontal gene transfer.</title>
        <authorList>
            <person name="Xiong J."/>
            <person name="Wang G."/>
            <person name="Cheng J."/>
            <person name="Tian M."/>
            <person name="Pan X."/>
            <person name="Warren A."/>
            <person name="Jiang C."/>
            <person name="Yuan D."/>
            <person name="Miao W."/>
        </authorList>
    </citation>
    <scope>NUCLEOTIDE SEQUENCE [LARGE SCALE GENOMIC DNA]</scope>
    <source>
        <strain evidence="2">36N120E</strain>
    </source>
</reference>
<dbReference type="PROSITE" id="PS51221">
    <property type="entry name" value="TTL"/>
    <property type="match status" value="1"/>
</dbReference>
<dbReference type="OMA" id="FENMHEN"/>
<proteinExistence type="predicted"/>
<dbReference type="EMBL" id="LDAU01000090">
    <property type="protein sequence ID" value="KRX06925.1"/>
    <property type="molecule type" value="Genomic_DNA"/>
</dbReference>
<keyword evidence="3" id="KW-1185">Reference proteome</keyword>
<dbReference type="InterPro" id="IPR004344">
    <property type="entry name" value="TTL/TTLL_fam"/>
</dbReference>
<gene>
    <name evidence="2" type="ORF">PPERSA_07088</name>
</gene>
<feature type="region of interest" description="Disordered" evidence="1">
    <location>
        <begin position="761"/>
        <end position="792"/>
    </location>
</feature>
<dbReference type="Gene3D" id="3.30.470.20">
    <property type="entry name" value="ATP-grasp fold, B domain"/>
    <property type="match status" value="1"/>
</dbReference>
<name>A0A0V0QXU6_PSEPJ</name>
<evidence type="ECO:0000313" key="2">
    <source>
        <dbReference type="EMBL" id="KRX06925.1"/>
    </source>
</evidence>
<dbReference type="Proteomes" id="UP000054937">
    <property type="component" value="Unassembled WGS sequence"/>
</dbReference>
<accession>A0A0V0QXU6</accession>
<protein>
    <recommendedName>
        <fullName evidence="4">Tubulin-tyrosine ligase family protein</fullName>
    </recommendedName>
</protein>
<evidence type="ECO:0000256" key="1">
    <source>
        <dbReference type="SAM" id="MobiDB-lite"/>
    </source>
</evidence>
<sequence length="792" mass="93410">MKSHLLLKTQKTFDYKAKQDSQSQLVKEKQQNLSHSPKQEKLVEKLNQYKLDLNQLEKESILSDGKTAETENKESCDKINCKCNGSICQQLLENSDKKISSNLKQKQIYNGLESPDNKNNLKQSLRQQYQKRKKFLTALNPSALKSGSQQLENYKKVTIFFGLDETKESDQNSVFNAQLEKQSNEKILPYIIKAVQMKDFYNLLNFSNNIIMNTQQKTGIQTYKAWIGRGNNGMLVRGVLKKRWWWQLVDKSEPWDDLNMVWMQWRRQDYVKHLGTIKPLIQEEIQYNQNEENTKKHRLLIQKLNQKIAVFQAQSQVNIKKKQNISLIDKNDNNKNNFLLQILSAQDSQLLEQFSQKQKGKQNLSFKSFLTHIEGDYSYAFMDAKKNQSFLKLKDNCNFKLHNHIGNNFHLSNKNALFHNMKKYYSLVKENVFDYLPLTFHIKQGDKDPEFKKFTEYFQEIQKNMNKDKKLGLKNIWIIKPGEASNRGNGIQVSSCLKEITKIVSTKNLLSNGKLRSFIVQKYIEKPLLYNKRKFDIRCFILVTYYNENVKAYWYNDGYIRTSSKEYSLKNLENKFVHLTNDAVQIKSDDFGKYENGNKISFQDFQKFLDQNKTKLNFMEKIYPQMKKISIDTIKAVFTKLEPSKKQFSFELFGLDYMICDKHKVWLIEVNENPCLVASGALLSRMMPQLVEQVFRIAVDPIFPPPTWPKNKKQQIFENMHENNKFHLVFDQHADGKDIQTLIDKDKQSISDQELEYEQAVYQEDEHIDEEEFEKEEEEEDDEEDGLQTEEI</sequence>
<organism evidence="2 3">
    <name type="scientific">Pseudocohnilembus persalinus</name>
    <name type="common">Ciliate</name>
    <dbReference type="NCBI Taxonomy" id="266149"/>
    <lineage>
        <taxon>Eukaryota</taxon>
        <taxon>Sar</taxon>
        <taxon>Alveolata</taxon>
        <taxon>Ciliophora</taxon>
        <taxon>Intramacronucleata</taxon>
        <taxon>Oligohymenophorea</taxon>
        <taxon>Scuticociliatia</taxon>
        <taxon>Philasterida</taxon>
        <taxon>Pseudocohnilembidae</taxon>
        <taxon>Pseudocohnilembus</taxon>
    </lineage>
</organism>
<dbReference type="InParanoid" id="A0A0V0QXU6"/>
<dbReference type="SUPFAM" id="SSF56059">
    <property type="entry name" value="Glutathione synthetase ATP-binding domain-like"/>
    <property type="match status" value="1"/>
</dbReference>